<proteinExistence type="predicted"/>
<reference evidence="2" key="1">
    <citation type="journal article" date="2019" name="Int. J. Syst. Evol. Microbiol.">
        <title>The Global Catalogue of Microorganisms (GCM) 10K type strain sequencing project: providing services to taxonomists for standard genome sequencing and annotation.</title>
        <authorList>
            <consortium name="The Broad Institute Genomics Platform"/>
            <consortium name="The Broad Institute Genome Sequencing Center for Infectious Disease"/>
            <person name="Wu L."/>
            <person name="Ma J."/>
        </authorList>
    </citation>
    <scope>NUCLEOTIDE SEQUENCE [LARGE SCALE GENOMIC DNA]</scope>
    <source>
        <strain evidence="2">KCTC 23713</strain>
    </source>
</reference>
<organism evidence="1 2">
    <name type="scientific">Vogesella fluminis</name>
    <dbReference type="NCBI Taxonomy" id="1069161"/>
    <lineage>
        <taxon>Bacteria</taxon>
        <taxon>Pseudomonadati</taxon>
        <taxon>Pseudomonadota</taxon>
        <taxon>Betaproteobacteria</taxon>
        <taxon>Neisseriales</taxon>
        <taxon>Chromobacteriaceae</taxon>
        <taxon>Vogesella</taxon>
    </lineage>
</organism>
<sequence length="60" mass="6648">MSFECSMGSSRSLDGRTDATHLGGLSFVLDCGSVRVDKQTHSIWRNSSDNDSYMLQLYAN</sequence>
<keyword evidence="2" id="KW-1185">Reference proteome</keyword>
<evidence type="ECO:0000313" key="1">
    <source>
        <dbReference type="EMBL" id="GGW21051.1"/>
    </source>
</evidence>
<dbReference type="Proteomes" id="UP000662678">
    <property type="component" value="Unassembled WGS sequence"/>
</dbReference>
<dbReference type="EMBL" id="BMYP01000123">
    <property type="protein sequence ID" value="GGW21051.1"/>
    <property type="molecule type" value="Genomic_DNA"/>
</dbReference>
<evidence type="ECO:0000313" key="2">
    <source>
        <dbReference type="Proteomes" id="UP000662678"/>
    </source>
</evidence>
<comment type="caution">
    <text evidence="1">The sequence shown here is derived from an EMBL/GenBank/DDBJ whole genome shotgun (WGS) entry which is preliminary data.</text>
</comment>
<protein>
    <submittedName>
        <fullName evidence="1">Uncharacterized protein</fullName>
    </submittedName>
</protein>
<gene>
    <name evidence="1" type="ORF">GCM10011419_30180</name>
</gene>
<name>A0ABQ2WD00_9NEIS</name>
<accession>A0ABQ2WD00</accession>